<keyword evidence="2" id="KW-1185">Reference proteome</keyword>
<dbReference type="OrthoDB" id="1845088at2759"/>
<evidence type="ECO:0000313" key="1">
    <source>
        <dbReference type="EMBL" id="PON75340.1"/>
    </source>
</evidence>
<dbReference type="Pfam" id="PF14223">
    <property type="entry name" value="Retrotran_gag_2"/>
    <property type="match status" value="1"/>
</dbReference>
<dbReference type="PANTHER" id="PTHR47481">
    <property type="match status" value="1"/>
</dbReference>
<comment type="caution">
    <text evidence="1">The sequence shown here is derived from an EMBL/GenBank/DDBJ whole genome shotgun (WGS) entry which is preliminary data.</text>
</comment>
<reference evidence="2" key="1">
    <citation type="submission" date="2016-06" db="EMBL/GenBank/DDBJ databases">
        <title>Parallel loss of symbiosis genes in relatives of nitrogen-fixing non-legume Parasponia.</title>
        <authorList>
            <person name="Van Velzen R."/>
            <person name="Holmer R."/>
            <person name="Bu F."/>
            <person name="Rutten L."/>
            <person name="Van Zeijl A."/>
            <person name="Liu W."/>
            <person name="Santuari L."/>
            <person name="Cao Q."/>
            <person name="Sharma T."/>
            <person name="Shen D."/>
            <person name="Roswanjaya Y."/>
            <person name="Wardhani T."/>
            <person name="Kalhor M.S."/>
            <person name="Jansen J."/>
            <person name="Van den Hoogen J."/>
            <person name="Gungor B."/>
            <person name="Hartog M."/>
            <person name="Hontelez J."/>
            <person name="Verver J."/>
            <person name="Yang W.-C."/>
            <person name="Schijlen E."/>
            <person name="Repin R."/>
            <person name="Schilthuizen M."/>
            <person name="Schranz E."/>
            <person name="Heidstra R."/>
            <person name="Miyata K."/>
            <person name="Fedorova E."/>
            <person name="Kohlen W."/>
            <person name="Bisseling T."/>
            <person name="Smit S."/>
            <person name="Geurts R."/>
        </authorList>
    </citation>
    <scope>NUCLEOTIDE SEQUENCE [LARGE SCALE GENOMIC DNA]</scope>
    <source>
        <strain evidence="2">cv. WU1-14</strain>
    </source>
</reference>
<gene>
    <name evidence="1" type="ORF">PanWU01x14_043070</name>
</gene>
<evidence type="ECO:0000313" key="2">
    <source>
        <dbReference type="Proteomes" id="UP000237105"/>
    </source>
</evidence>
<dbReference type="AlphaFoldDB" id="A0A2P5DPY1"/>
<name>A0A2P5DPY1_PARAD</name>
<organism evidence="1 2">
    <name type="scientific">Parasponia andersonii</name>
    <name type="common">Sponia andersonii</name>
    <dbReference type="NCBI Taxonomy" id="3476"/>
    <lineage>
        <taxon>Eukaryota</taxon>
        <taxon>Viridiplantae</taxon>
        <taxon>Streptophyta</taxon>
        <taxon>Embryophyta</taxon>
        <taxon>Tracheophyta</taxon>
        <taxon>Spermatophyta</taxon>
        <taxon>Magnoliopsida</taxon>
        <taxon>eudicotyledons</taxon>
        <taxon>Gunneridae</taxon>
        <taxon>Pentapetalae</taxon>
        <taxon>rosids</taxon>
        <taxon>fabids</taxon>
        <taxon>Rosales</taxon>
        <taxon>Cannabaceae</taxon>
        <taxon>Parasponia</taxon>
    </lineage>
</organism>
<dbReference type="Proteomes" id="UP000237105">
    <property type="component" value="Unassembled WGS sequence"/>
</dbReference>
<accession>A0A2P5DPY1</accession>
<sequence length="203" mass="23565">MAVVSQNEPTFTIESFHQYSSLISIKLSTNNFLLWSSQILPDEKPAEKIKDQNGDEIVNPKFSLWIENNGLLTTWLLANMKEEVLSMIIGADTAFQVWFLLEEQLLLVTAEKEAYLKNMRMTLTKGLLSLDEYLRKFKVIFDSLSAINKPMSDLDKVFDLARGLGLEYKDFWTTMLIKSPYRSYNQFVLALQRHEQNLIIEKE</sequence>
<dbReference type="PANTHER" id="PTHR47481:SF10">
    <property type="entry name" value="COPIA-LIKE POLYPROTEIN_RETROTRANSPOSON"/>
    <property type="match status" value="1"/>
</dbReference>
<dbReference type="EMBL" id="JXTB01000024">
    <property type="protein sequence ID" value="PON75340.1"/>
    <property type="molecule type" value="Genomic_DNA"/>
</dbReference>
<protein>
    <submittedName>
        <fullName evidence="1">Uncharacterized protein</fullName>
    </submittedName>
</protein>
<proteinExistence type="predicted"/>